<sequence>MAATACAYGYRQQQGPRPPPLMPPGTFVVDDVVAEDPVAVVKTASTKTAPALPPPPRPSSKKAPPPSFLLPCHLGLCTEGLGSESSGDIDLADEYVATKDDDADRDEGVDAAAAGHAMPGCKRQHRDRDGGEEHAGRVRGGGGRPAPASFPPPISVIGAGGKPWLYLRPHREDGRLVLREVRIPSRELLQARREDGRFKLQFAKPLITQPEDHQEPS</sequence>
<evidence type="ECO:0000256" key="2">
    <source>
        <dbReference type="SAM" id="MobiDB-lite"/>
    </source>
</evidence>
<gene>
    <name evidence="4" type="ORF">U9M48_023238</name>
</gene>
<organism evidence="4 5">
    <name type="scientific">Paspalum notatum var. saurae</name>
    <dbReference type="NCBI Taxonomy" id="547442"/>
    <lineage>
        <taxon>Eukaryota</taxon>
        <taxon>Viridiplantae</taxon>
        <taxon>Streptophyta</taxon>
        <taxon>Embryophyta</taxon>
        <taxon>Tracheophyta</taxon>
        <taxon>Spermatophyta</taxon>
        <taxon>Magnoliopsida</taxon>
        <taxon>Liliopsida</taxon>
        <taxon>Poales</taxon>
        <taxon>Poaceae</taxon>
        <taxon>PACMAD clade</taxon>
        <taxon>Panicoideae</taxon>
        <taxon>Andropogonodae</taxon>
        <taxon>Paspaleae</taxon>
        <taxon>Paspalinae</taxon>
        <taxon>Paspalum</taxon>
    </lineage>
</organism>
<feature type="region of interest" description="Disordered" evidence="2">
    <location>
        <begin position="44"/>
        <end position="66"/>
    </location>
</feature>
<dbReference type="Pfam" id="PF11250">
    <property type="entry name" value="FAF"/>
    <property type="match status" value="1"/>
</dbReference>
<evidence type="ECO:0000259" key="3">
    <source>
        <dbReference type="Pfam" id="PF11250"/>
    </source>
</evidence>
<dbReference type="PANTHER" id="PTHR33155">
    <property type="entry name" value="FANTASTIC FOUR-LIKE PROTEIN (DUF3049)"/>
    <property type="match status" value="1"/>
</dbReference>
<keyword evidence="5" id="KW-1185">Reference proteome</keyword>
<dbReference type="EMBL" id="CP144749">
    <property type="protein sequence ID" value="WVZ75152.1"/>
    <property type="molecule type" value="Genomic_DNA"/>
</dbReference>
<dbReference type="InterPro" id="IPR021410">
    <property type="entry name" value="FAF"/>
</dbReference>
<evidence type="ECO:0000256" key="1">
    <source>
        <dbReference type="ARBA" id="ARBA00008690"/>
    </source>
</evidence>
<evidence type="ECO:0000313" key="5">
    <source>
        <dbReference type="Proteomes" id="UP001341281"/>
    </source>
</evidence>
<feature type="domain" description="FAF" evidence="3">
    <location>
        <begin position="149"/>
        <end position="202"/>
    </location>
</feature>
<dbReference type="AlphaFoldDB" id="A0AAQ3TQ20"/>
<feature type="region of interest" description="Disordered" evidence="2">
    <location>
        <begin position="112"/>
        <end position="155"/>
    </location>
</feature>
<feature type="compositionally biased region" description="Pro residues" evidence="2">
    <location>
        <begin position="51"/>
        <end position="66"/>
    </location>
</feature>
<name>A0AAQ3TQ20_PASNO</name>
<dbReference type="Proteomes" id="UP001341281">
    <property type="component" value="Chromosome 05"/>
</dbReference>
<comment type="similarity">
    <text evidence="1">Belongs to the fantastic four family.</text>
</comment>
<feature type="region of interest" description="Disordered" evidence="2">
    <location>
        <begin position="1"/>
        <end position="24"/>
    </location>
</feature>
<evidence type="ECO:0000313" key="4">
    <source>
        <dbReference type="EMBL" id="WVZ75152.1"/>
    </source>
</evidence>
<accession>A0AAQ3TQ20</accession>
<dbReference type="PANTHER" id="PTHR33155:SF76">
    <property type="entry name" value="OS02G0534000 PROTEIN"/>
    <property type="match status" value="1"/>
</dbReference>
<protein>
    <recommendedName>
        <fullName evidence="3">FAF domain-containing protein</fullName>
    </recommendedName>
</protein>
<feature type="compositionally biased region" description="Basic and acidic residues" evidence="2">
    <location>
        <begin position="126"/>
        <end position="136"/>
    </location>
</feature>
<reference evidence="4 5" key="1">
    <citation type="submission" date="2024-02" db="EMBL/GenBank/DDBJ databases">
        <title>High-quality chromosome-scale genome assembly of Pensacola bahiagrass (Paspalum notatum Flugge var. saurae).</title>
        <authorList>
            <person name="Vega J.M."/>
            <person name="Podio M."/>
            <person name="Orjuela J."/>
            <person name="Siena L.A."/>
            <person name="Pessino S.C."/>
            <person name="Combes M.C."/>
            <person name="Mariac C."/>
            <person name="Albertini E."/>
            <person name="Pupilli F."/>
            <person name="Ortiz J.P.A."/>
            <person name="Leblanc O."/>
        </authorList>
    </citation>
    <scope>NUCLEOTIDE SEQUENCE [LARGE SCALE GENOMIC DNA]</scope>
    <source>
        <strain evidence="4">R1</strain>
        <tissue evidence="4">Leaf</tissue>
    </source>
</reference>
<dbReference type="InterPro" id="IPR046431">
    <property type="entry name" value="FAF_dom"/>
</dbReference>
<proteinExistence type="inferred from homology"/>